<reference evidence="3" key="1">
    <citation type="journal article" date="2019" name="Int. J. Syst. Evol. Microbiol.">
        <title>The Global Catalogue of Microorganisms (GCM) 10K type strain sequencing project: providing services to taxonomists for standard genome sequencing and annotation.</title>
        <authorList>
            <consortium name="The Broad Institute Genomics Platform"/>
            <consortium name="The Broad Institute Genome Sequencing Center for Infectious Disease"/>
            <person name="Wu L."/>
            <person name="Ma J."/>
        </authorList>
    </citation>
    <scope>NUCLEOTIDE SEQUENCE [LARGE SCALE GENOMIC DNA]</scope>
    <source>
        <strain evidence="3">TISTR 2241</strain>
    </source>
</reference>
<keyword evidence="3" id="KW-1185">Reference proteome</keyword>
<dbReference type="Proteomes" id="UP001597458">
    <property type="component" value="Unassembled WGS sequence"/>
</dbReference>
<gene>
    <name evidence="2" type="ORF">ACFSTF_14645</name>
</gene>
<dbReference type="EMBL" id="JBHUMR010000019">
    <property type="protein sequence ID" value="MFD2618539.1"/>
    <property type="molecule type" value="Genomic_DNA"/>
</dbReference>
<feature type="coiled-coil region" evidence="1">
    <location>
        <begin position="16"/>
        <end position="73"/>
    </location>
</feature>
<evidence type="ECO:0000313" key="2">
    <source>
        <dbReference type="EMBL" id="MFD2618539.1"/>
    </source>
</evidence>
<organism evidence="2 3">
    <name type="scientific">Terrilactibacillus laevilacticus</name>
    <dbReference type="NCBI Taxonomy" id="1380157"/>
    <lineage>
        <taxon>Bacteria</taxon>
        <taxon>Bacillati</taxon>
        <taxon>Bacillota</taxon>
        <taxon>Bacilli</taxon>
        <taxon>Bacillales</taxon>
        <taxon>Bacillaceae</taxon>
        <taxon>Terrilactibacillus</taxon>
    </lineage>
</organism>
<accession>A0ABW5PV84</accession>
<dbReference type="Pfam" id="PF10805">
    <property type="entry name" value="DUF2730"/>
    <property type="match status" value="1"/>
</dbReference>
<comment type="caution">
    <text evidence="2">The sequence shown here is derived from an EMBL/GenBank/DDBJ whole genome shotgun (WGS) entry which is preliminary data.</text>
</comment>
<sequence>MQIPQVPTIITTHQTLNNTDNQLMALEKAKTSLQNQLQSMQMNNKGLPNNQDLSKLQVELKRVNAQIQEIQVQKPNKLTSLEIQDQLLISKEARHLYNKNQTTL</sequence>
<dbReference type="RefSeq" id="WP_141191869.1">
    <property type="nucleotide sequence ID" value="NZ_JBHUMR010000019.1"/>
</dbReference>
<evidence type="ECO:0000313" key="3">
    <source>
        <dbReference type="Proteomes" id="UP001597458"/>
    </source>
</evidence>
<dbReference type="InterPro" id="IPR020269">
    <property type="entry name" value="Phage_Mu_Releasin"/>
</dbReference>
<keyword evidence="1" id="KW-0175">Coiled coil</keyword>
<evidence type="ECO:0000256" key="1">
    <source>
        <dbReference type="SAM" id="Coils"/>
    </source>
</evidence>
<protein>
    <submittedName>
        <fullName evidence="2">DUF2730 family protein</fullName>
    </submittedName>
</protein>
<proteinExistence type="predicted"/>
<name>A0ABW5PV84_9BACI</name>